<dbReference type="InterPro" id="IPR023459">
    <property type="entry name" value="Tscrpt_elong_fac_GreA/B_fam"/>
</dbReference>
<evidence type="ECO:0000259" key="2">
    <source>
        <dbReference type="Pfam" id="PF14760"/>
    </source>
</evidence>
<dbReference type="Pfam" id="PF14760">
    <property type="entry name" value="Rnk_N"/>
    <property type="match status" value="1"/>
</dbReference>
<protein>
    <submittedName>
        <fullName evidence="3">Nucleoside diphosphate kinase regulator</fullName>
    </submittedName>
</protein>
<evidence type="ECO:0000313" key="4">
    <source>
        <dbReference type="Proteomes" id="UP000661077"/>
    </source>
</evidence>
<dbReference type="InterPro" id="IPR001437">
    <property type="entry name" value="Tscrpt_elong_fac_GreA/B_C"/>
</dbReference>
<feature type="domain" description="Transcription elongation factor GreA/GreB C-terminal" evidence="1">
    <location>
        <begin position="57"/>
        <end position="129"/>
    </location>
</feature>
<proteinExistence type="predicted"/>
<sequence length="139" mass="14977">MEPMNTGDLPPISIPAGDYDRLIALVDAAERAPTPVVDFLAQELNRAEVVADDQCPNIVRVGSLVAYRDGANDRYRTVRLVWPLEADVNRNRISVLSPVGAALLGMSPGQSITWPRPVGEPRTLTVLAVYGSDMPDPAA</sequence>
<evidence type="ECO:0000259" key="1">
    <source>
        <dbReference type="Pfam" id="PF01272"/>
    </source>
</evidence>
<dbReference type="EMBL" id="JAEVLS010000003">
    <property type="protein sequence ID" value="MBM0105981.1"/>
    <property type="molecule type" value="Genomic_DNA"/>
</dbReference>
<feature type="domain" description="Regulator of nucleoside diphosphate kinase N-terminal" evidence="2">
    <location>
        <begin position="10"/>
        <end position="50"/>
    </location>
</feature>
<dbReference type="SUPFAM" id="SSF54534">
    <property type="entry name" value="FKBP-like"/>
    <property type="match status" value="1"/>
</dbReference>
<accession>A0ABS1WYD0</accession>
<comment type="caution">
    <text evidence="3">The sequence shown here is derived from an EMBL/GenBank/DDBJ whole genome shotgun (WGS) entry which is preliminary data.</text>
</comment>
<dbReference type="Pfam" id="PF01272">
    <property type="entry name" value="GreA_GreB"/>
    <property type="match status" value="1"/>
</dbReference>
<keyword evidence="3" id="KW-0418">Kinase</keyword>
<keyword evidence="3" id="KW-0808">Transferase</keyword>
<dbReference type="PANTHER" id="PTHR30437">
    <property type="entry name" value="TRANSCRIPTION ELONGATION FACTOR GREA"/>
    <property type="match status" value="1"/>
</dbReference>
<gene>
    <name evidence="3" type="primary">rnk</name>
    <name evidence="3" type="ORF">JM946_14710</name>
</gene>
<dbReference type="NCBIfam" id="NF004396">
    <property type="entry name" value="PRK05753.1"/>
    <property type="match status" value="1"/>
</dbReference>
<dbReference type="InterPro" id="IPR036953">
    <property type="entry name" value="GreA/GreB_C_sf"/>
</dbReference>
<organism evidence="3 4">
    <name type="scientific">Steroidobacter gossypii</name>
    <dbReference type="NCBI Taxonomy" id="2805490"/>
    <lineage>
        <taxon>Bacteria</taxon>
        <taxon>Pseudomonadati</taxon>
        <taxon>Pseudomonadota</taxon>
        <taxon>Gammaproteobacteria</taxon>
        <taxon>Steroidobacterales</taxon>
        <taxon>Steroidobacteraceae</taxon>
        <taxon>Steroidobacter</taxon>
    </lineage>
</organism>
<keyword evidence="4" id="KW-1185">Reference proteome</keyword>
<dbReference type="Gene3D" id="3.10.50.30">
    <property type="entry name" value="Transcription elongation factor, GreA/GreB, C-terminal domain"/>
    <property type="match status" value="1"/>
</dbReference>
<dbReference type="PANTHER" id="PTHR30437:SF5">
    <property type="entry name" value="REGULATOR OF NUCLEOSIDE DIPHOSPHATE KINASE"/>
    <property type="match status" value="1"/>
</dbReference>
<reference evidence="3 4" key="1">
    <citation type="journal article" date="2021" name="Int. J. Syst. Evol. Microbiol.">
        <title>Steroidobacter gossypii sp. nov., isolated from soil of cotton cropping field.</title>
        <authorList>
            <person name="Huang R."/>
            <person name="Yang S."/>
            <person name="Zhen C."/>
            <person name="Liu W."/>
        </authorList>
    </citation>
    <scope>NUCLEOTIDE SEQUENCE [LARGE SCALE GENOMIC DNA]</scope>
    <source>
        <strain evidence="3 4">S1-65</strain>
    </source>
</reference>
<dbReference type="Proteomes" id="UP000661077">
    <property type="component" value="Unassembled WGS sequence"/>
</dbReference>
<dbReference type="Gene3D" id="1.10.286.20">
    <property type="match status" value="1"/>
</dbReference>
<name>A0ABS1WYD0_9GAMM</name>
<evidence type="ECO:0000313" key="3">
    <source>
        <dbReference type="EMBL" id="MBM0105981.1"/>
    </source>
</evidence>
<dbReference type="GO" id="GO:0016301">
    <property type="term" value="F:kinase activity"/>
    <property type="evidence" value="ECO:0007669"/>
    <property type="project" value="UniProtKB-KW"/>
</dbReference>
<dbReference type="InterPro" id="IPR029462">
    <property type="entry name" value="Rnk_N"/>
</dbReference>